<dbReference type="InterPro" id="IPR006544">
    <property type="entry name" value="P-type_TPase_V"/>
</dbReference>
<dbReference type="SFLD" id="SFLDS00003">
    <property type="entry name" value="Haloacid_Dehalogenase"/>
    <property type="match status" value="1"/>
</dbReference>
<evidence type="ECO:0000256" key="2">
    <source>
        <dbReference type="ARBA" id="ARBA00006000"/>
    </source>
</evidence>
<dbReference type="InterPro" id="IPR001757">
    <property type="entry name" value="P_typ_ATPase"/>
</dbReference>
<reference evidence="18" key="1">
    <citation type="journal article" date="2021" name="New Phytol.">
        <title>Evolutionary innovations through gain and loss of genes in the ectomycorrhizal Boletales.</title>
        <authorList>
            <person name="Wu G."/>
            <person name="Miyauchi S."/>
            <person name="Morin E."/>
            <person name="Kuo A."/>
            <person name="Drula E."/>
            <person name="Varga T."/>
            <person name="Kohler A."/>
            <person name="Feng B."/>
            <person name="Cao Y."/>
            <person name="Lipzen A."/>
            <person name="Daum C."/>
            <person name="Hundley H."/>
            <person name="Pangilinan J."/>
            <person name="Johnson J."/>
            <person name="Barry K."/>
            <person name="LaButti K."/>
            <person name="Ng V."/>
            <person name="Ahrendt S."/>
            <person name="Min B."/>
            <person name="Choi I.G."/>
            <person name="Park H."/>
            <person name="Plett J.M."/>
            <person name="Magnuson J."/>
            <person name="Spatafora J.W."/>
            <person name="Nagy L.G."/>
            <person name="Henrissat B."/>
            <person name="Grigoriev I.V."/>
            <person name="Yang Z.L."/>
            <person name="Xu J."/>
            <person name="Martin F.M."/>
        </authorList>
    </citation>
    <scope>NUCLEOTIDE SEQUENCE</scope>
    <source>
        <strain evidence="18">KKN 215</strain>
    </source>
</reference>
<proteinExistence type="inferred from homology"/>
<evidence type="ECO:0000256" key="3">
    <source>
        <dbReference type="ARBA" id="ARBA00022553"/>
    </source>
</evidence>
<organism evidence="18 19">
    <name type="scientific">Cristinia sonorae</name>
    <dbReference type="NCBI Taxonomy" id="1940300"/>
    <lineage>
        <taxon>Eukaryota</taxon>
        <taxon>Fungi</taxon>
        <taxon>Dikarya</taxon>
        <taxon>Basidiomycota</taxon>
        <taxon>Agaricomycotina</taxon>
        <taxon>Agaricomycetes</taxon>
        <taxon>Agaricomycetidae</taxon>
        <taxon>Agaricales</taxon>
        <taxon>Pleurotineae</taxon>
        <taxon>Stephanosporaceae</taxon>
        <taxon>Cristinia</taxon>
    </lineage>
</organism>
<dbReference type="InterPro" id="IPR036412">
    <property type="entry name" value="HAD-like_sf"/>
</dbReference>
<evidence type="ECO:0000259" key="17">
    <source>
        <dbReference type="Pfam" id="PF12409"/>
    </source>
</evidence>
<keyword evidence="6 13" id="KW-0547">Nucleotide-binding</keyword>
<feature type="compositionally biased region" description="Acidic residues" evidence="14">
    <location>
        <begin position="111"/>
        <end position="125"/>
    </location>
</feature>
<evidence type="ECO:0000259" key="15">
    <source>
        <dbReference type="Pfam" id="PF00122"/>
    </source>
</evidence>
<evidence type="ECO:0000256" key="6">
    <source>
        <dbReference type="ARBA" id="ARBA00022741"/>
    </source>
</evidence>
<keyword evidence="8 13" id="KW-0460">Magnesium</keyword>
<evidence type="ECO:0000256" key="9">
    <source>
        <dbReference type="ARBA" id="ARBA00022967"/>
    </source>
</evidence>
<dbReference type="GO" id="GO:0005524">
    <property type="term" value="F:ATP binding"/>
    <property type="evidence" value="ECO:0007669"/>
    <property type="project" value="UniProtKB-UniRule"/>
</dbReference>
<evidence type="ECO:0000256" key="12">
    <source>
        <dbReference type="ARBA" id="ARBA00049360"/>
    </source>
</evidence>
<dbReference type="Pfam" id="PF00689">
    <property type="entry name" value="Cation_ATPase_C"/>
    <property type="match status" value="1"/>
</dbReference>
<feature type="transmembrane region" description="Helical" evidence="13">
    <location>
        <begin position="1225"/>
        <end position="1243"/>
    </location>
</feature>
<dbReference type="PANTHER" id="PTHR45630">
    <property type="entry name" value="CATION-TRANSPORTING ATPASE-RELATED"/>
    <property type="match status" value="1"/>
</dbReference>
<feature type="transmembrane region" description="Helical" evidence="13">
    <location>
        <begin position="1289"/>
        <end position="1311"/>
    </location>
</feature>
<evidence type="ECO:0000256" key="1">
    <source>
        <dbReference type="ARBA" id="ARBA00004141"/>
    </source>
</evidence>
<dbReference type="FunFam" id="3.40.50.1000:FF:000068">
    <property type="entry name" value="Cation-transporting ATPase"/>
    <property type="match status" value="1"/>
</dbReference>
<feature type="compositionally biased region" description="Polar residues" evidence="14">
    <location>
        <begin position="1"/>
        <end position="11"/>
    </location>
</feature>
<dbReference type="SUPFAM" id="SSF81653">
    <property type="entry name" value="Calcium ATPase, transduction domain A"/>
    <property type="match status" value="1"/>
</dbReference>
<feature type="region of interest" description="Disordered" evidence="14">
    <location>
        <begin position="1"/>
        <end position="234"/>
    </location>
</feature>
<dbReference type="InterPro" id="IPR044492">
    <property type="entry name" value="P_typ_ATPase_HD_dom"/>
</dbReference>
<dbReference type="SUPFAM" id="SSF81665">
    <property type="entry name" value="Calcium ATPase, transmembrane domain M"/>
    <property type="match status" value="1"/>
</dbReference>
<dbReference type="NCBIfam" id="TIGR01494">
    <property type="entry name" value="ATPase_P-type"/>
    <property type="match status" value="1"/>
</dbReference>
<dbReference type="Gene3D" id="3.40.50.1000">
    <property type="entry name" value="HAD superfamily/HAD-like"/>
    <property type="match status" value="1"/>
</dbReference>
<keyword evidence="19" id="KW-1185">Reference proteome</keyword>
<dbReference type="EC" id="7.2.2.-" evidence="13"/>
<dbReference type="InterPro" id="IPR018303">
    <property type="entry name" value="ATPase_P-typ_P_site"/>
</dbReference>
<dbReference type="PROSITE" id="PS01229">
    <property type="entry name" value="COF_2"/>
    <property type="match status" value="1"/>
</dbReference>
<dbReference type="Gene3D" id="2.70.150.10">
    <property type="entry name" value="Calcium-transporting ATPase, cytoplasmic transduction domain A"/>
    <property type="match status" value="1"/>
</dbReference>
<dbReference type="InterPro" id="IPR059000">
    <property type="entry name" value="ATPase_P-type_domA"/>
</dbReference>
<dbReference type="Pfam" id="PF12409">
    <property type="entry name" value="P5-ATPase"/>
    <property type="match status" value="1"/>
</dbReference>
<comment type="caution">
    <text evidence="18">The sequence shown here is derived from an EMBL/GenBank/DDBJ whole genome shotgun (WGS) entry which is preliminary data.</text>
</comment>
<name>A0A8K0UDM6_9AGAR</name>
<dbReference type="Pfam" id="PF00122">
    <property type="entry name" value="E1-E2_ATPase"/>
    <property type="match status" value="1"/>
</dbReference>
<feature type="transmembrane region" description="Helical" evidence="13">
    <location>
        <begin position="475"/>
        <end position="496"/>
    </location>
</feature>
<dbReference type="InterPro" id="IPR023298">
    <property type="entry name" value="ATPase_P-typ_TM_dom_sf"/>
</dbReference>
<dbReference type="SFLD" id="SFLDG00002">
    <property type="entry name" value="C1.7:_P-type_atpase_like"/>
    <property type="match status" value="1"/>
</dbReference>
<keyword evidence="7 13" id="KW-0067">ATP-binding</keyword>
<dbReference type="GO" id="GO:0006874">
    <property type="term" value="P:intracellular calcium ion homeostasis"/>
    <property type="evidence" value="ECO:0007669"/>
    <property type="project" value="TreeGrafter"/>
</dbReference>
<dbReference type="InterPro" id="IPR023299">
    <property type="entry name" value="ATPase_P-typ_cyto_dom_N"/>
</dbReference>
<dbReference type="SFLD" id="SFLDF00027">
    <property type="entry name" value="p-type_atpase"/>
    <property type="match status" value="1"/>
</dbReference>
<dbReference type="SUPFAM" id="SSF56784">
    <property type="entry name" value="HAD-like"/>
    <property type="match status" value="1"/>
</dbReference>
<dbReference type="GO" id="GO:0015662">
    <property type="term" value="F:P-type ion transporter activity"/>
    <property type="evidence" value="ECO:0007669"/>
    <property type="project" value="InterPro"/>
</dbReference>
<dbReference type="PANTHER" id="PTHR45630:SF8">
    <property type="entry name" value="CATION-TRANSPORTING ATPASE"/>
    <property type="match status" value="1"/>
</dbReference>
<feature type="domain" description="P-type ATPase A" evidence="15">
    <location>
        <begin position="540"/>
        <end position="669"/>
    </location>
</feature>
<feature type="domain" description="Cation-transporting P-type ATPase C-terminal" evidence="16">
    <location>
        <begin position="1249"/>
        <end position="1421"/>
    </location>
</feature>
<dbReference type="NCBIfam" id="TIGR01657">
    <property type="entry name" value="P-ATPase-V"/>
    <property type="match status" value="1"/>
</dbReference>
<keyword evidence="3" id="KW-0597">Phosphoprotein</keyword>
<keyword evidence="9 13" id="KW-1278">Translocase</keyword>
<evidence type="ECO:0000313" key="18">
    <source>
        <dbReference type="EMBL" id="KAH8078043.1"/>
    </source>
</evidence>
<evidence type="ECO:0000256" key="14">
    <source>
        <dbReference type="SAM" id="MobiDB-lite"/>
    </source>
</evidence>
<feature type="domain" description="P5B-type ATPase N-terminal" evidence="17">
    <location>
        <begin position="294"/>
        <end position="422"/>
    </location>
</feature>
<sequence>MSSPSRRQSYDYTEGASAIDIADAVNSSRRSRRDSRYGQDGEGTMFDGPGTSVIPSSISRMSLSEHGRRSSDGWGRPSSRRRQSEESIRSGARGRRRSMDSSTSAGSVVVDEPDEYASEEEEEDITMSPSRRRSRRSPSPPTGRSVTMFGNLASIFGRGAQTADSPLRSRRPSMSSRSSRTGLLRRTSSRRSDAGSDYALTSEVDEDDDRWGYASEEDDYDSDAGSEIPNDNQSMDLRSLDERMRPDSPGPSLPLMSGDPIFGGEERIDMGELDLLGPPPPGPPSRQTIYVADEDSHIRFVGYEIVTSRLYLWRLLCVLSFGILGLLGHWFPRLWLRWVAHEKAFKDTKDGFVVVESAYRDIALFPVRQLEYPYHISTVFPAQSAEHLSRTSTHPANGNGNAASGMLEHLLVVDYRYARYALDPRTGLFNIVRDWRDPSWTGARSVQDGLAKTVKTQRLALFGQNVIDIEGKSTLALLIDEVIHPFYVFQIASIILWSLDDYYYYAFCIALISAISIFTTLLDTKKTIARMREMSRFSCTVHVYTDGAWKESESTSLVPGDVIRLNDASLTTVPADMFLLSGDAIVNESMLTGESVPVSKIPIKDDDIARWKDTTDVTAELAKSFLYAGTRVVRIRGGVALDGSAGSPAIGLVVRTAFNTTKGALVRSMLFPKPMGFKFYRDSIRFILVLAGLAGLGFCVSAVQFVRLGVPAVTILIRALDLITVIVPPALPATLSIGTSFAIGRLRKLGIFCISPSRVNVGGKVNVCCFDKTGTLTEDGLDILGVRGLERNMNRFGELLEDVHDIPSSRGKANFSYALATCHSLKMVDGEVIGDPLDVKMFGFTKWTLEEGAVTGTGVVKSKSGGDRPAALVQTVVRPPGTAQFRVEDALKGAGRHAHFLELGVIRTFEFVSALRRMSVIVKRLKSSSMEIYVKGAPEVMGEICEPDSFPQDYDDILSYYTKRGYRVIAIAGKSIEGLTWLKAQKLKREQAESNLRFLGLIIFENKLKPGTAPAIQALRQAHLACRMITGDNPLTAVSVARECGLINQAAHVFAPSFIRGNSETPLSKLRWACMDEESWLMDDYSLKPLAPPEHGSVDAEDAEVHEYSLVVTGDVFRWMINHAPLETLQRMLVRAQIFARMSPDEKNEVVERLQGLGYTVLMCGDGANDCAALKAADVGISLSEAEASVAAPFTSRTPDISCVLEVIKEGRAALVTSFSCFKYMALYSLIQFTTITLLYSFASSLGDFQFLYIDLFIIIPIAVTMGRTEPYPRIHPKGPTASLVSKKVLASIIGQVVITSGFQLWSFFWVRGQPWYTPPPPNDPSSDDNQLEAHNFENTVLFLISSFQYVLVAAVFSIGAPYRKPMWTNVLLMLSIGVLVLFSVIVLLVPPASVASILELMPVPTDARFVILSAVVVNVVLSMGFEQWGAQAVAQLIGYATKLRRHRRVRDGKAYKAIESTQ</sequence>
<feature type="transmembrane region" description="Helical" evidence="13">
    <location>
        <begin position="683"/>
        <end position="703"/>
    </location>
</feature>
<evidence type="ECO:0000256" key="10">
    <source>
        <dbReference type="ARBA" id="ARBA00022989"/>
    </source>
</evidence>
<dbReference type="InterPro" id="IPR008250">
    <property type="entry name" value="ATPase_P-typ_transduc_dom_A_sf"/>
</dbReference>
<feature type="transmembrane region" description="Helical" evidence="13">
    <location>
        <begin position="311"/>
        <end position="331"/>
    </location>
</feature>
<evidence type="ECO:0000256" key="13">
    <source>
        <dbReference type="RuleBase" id="RU362082"/>
    </source>
</evidence>
<keyword evidence="5 13" id="KW-0479">Metal-binding</keyword>
<dbReference type="CDD" id="cd07542">
    <property type="entry name" value="P-type_ATPase_cation"/>
    <property type="match status" value="1"/>
</dbReference>
<dbReference type="Gene3D" id="3.40.1110.10">
    <property type="entry name" value="Calcium-transporting ATPase, cytoplasmic domain N"/>
    <property type="match status" value="1"/>
</dbReference>
<evidence type="ECO:0000313" key="19">
    <source>
        <dbReference type="Proteomes" id="UP000813824"/>
    </source>
</evidence>
<evidence type="ECO:0000256" key="7">
    <source>
        <dbReference type="ARBA" id="ARBA00022840"/>
    </source>
</evidence>
<evidence type="ECO:0000256" key="8">
    <source>
        <dbReference type="ARBA" id="ARBA00022842"/>
    </source>
</evidence>
<keyword evidence="11 13" id="KW-0472">Membrane</keyword>
<dbReference type="GO" id="GO:0019829">
    <property type="term" value="F:ATPase-coupled monoatomic cation transmembrane transporter activity"/>
    <property type="evidence" value="ECO:0007669"/>
    <property type="project" value="UniProtKB-UniRule"/>
</dbReference>
<dbReference type="Proteomes" id="UP000813824">
    <property type="component" value="Unassembled WGS sequence"/>
</dbReference>
<keyword evidence="4 13" id="KW-0812">Transmembrane</keyword>
<feature type="transmembrane region" description="Helical" evidence="13">
    <location>
        <begin position="1410"/>
        <end position="1441"/>
    </location>
</feature>
<dbReference type="InterPro" id="IPR047821">
    <property type="entry name" value="P5B-type_ATPase"/>
</dbReference>
<comment type="similarity">
    <text evidence="2 13">Belongs to the cation transport ATPase (P-type) (TC 3.A.3) family. Type V subfamily.</text>
</comment>
<dbReference type="FunFam" id="1.20.1110.10:FF:000023">
    <property type="entry name" value="Cation-transporting ATPase"/>
    <property type="match status" value="1"/>
</dbReference>
<accession>A0A8K0UDM6</accession>
<feature type="transmembrane region" description="Helical" evidence="13">
    <location>
        <begin position="1341"/>
        <end position="1359"/>
    </location>
</feature>
<feature type="compositionally biased region" description="Acidic residues" evidence="14">
    <location>
        <begin position="203"/>
        <end position="224"/>
    </location>
</feature>
<dbReference type="SUPFAM" id="SSF81660">
    <property type="entry name" value="Metal cation-transporting ATPase, ATP-binding domain N"/>
    <property type="match status" value="1"/>
</dbReference>
<dbReference type="GO" id="GO:0016887">
    <property type="term" value="F:ATP hydrolysis activity"/>
    <property type="evidence" value="ECO:0007669"/>
    <property type="project" value="InterPro"/>
</dbReference>
<feature type="compositionally biased region" description="Low complexity" evidence="14">
    <location>
        <begin position="172"/>
        <end position="186"/>
    </location>
</feature>
<feature type="compositionally biased region" description="Polar residues" evidence="14">
    <location>
        <begin position="53"/>
        <end position="62"/>
    </location>
</feature>
<evidence type="ECO:0000256" key="11">
    <source>
        <dbReference type="ARBA" id="ARBA00023136"/>
    </source>
</evidence>
<evidence type="ECO:0000256" key="5">
    <source>
        <dbReference type="ARBA" id="ARBA00022723"/>
    </source>
</evidence>
<dbReference type="GO" id="GO:0016020">
    <property type="term" value="C:membrane"/>
    <property type="evidence" value="ECO:0007669"/>
    <property type="project" value="UniProtKB-SubCell"/>
</dbReference>
<keyword evidence="10 13" id="KW-1133">Transmembrane helix</keyword>
<dbReference type="Pfam" id="PF13246">
    <property type="entry name" value="Cation_ATPase"/>
    <property type="match status" value="1"/>
</dbReference>
<feature type="transmembrane region" description="Helical" evidence="13">
    <location>
        <begin position="715"/>
        <end position="738"/>
    </location>
</feature>
<dbReference type="OrthoDB" id="48943at2759"/>
<feature type="transmembrane region" description="Helical" evidence="13">
    <location>
        <begin position="1371"/>
        <end position="1390"/>
    </location>
</feature>
<comment type="subcellular location">
    <subcellularLocation>
        <location evidence="1 13">Membrane</location>
        <topology evidence="1 13">Multi-pass membrane protein</topology>
    </subcellularLocation>
</comment>
<dbReference type="InterPro" id="IPR023214">
    <property type="entry name" value="HAD_sf"/>
</dbReference>
<feature type="transmembrane region" description="Helical" evidence="13">
    <location>
        <begin position="502"/>
        <end position="522"/>
    </location>
</feature>
<comment type="catalytic activity">
    <reaction evidence="12 13">
        <text>ATP + H2O = ADP + phosphate + H(+)</text>
        <dbReference type="Rhea" id="RHEA:13065"/>
        <dbReference type="ChEBI" id="CHEBI:15377"/>
        <dbReference type="ChEBI" id="CHEBI:15378"/>
        <dbReference type="ChEBI" id="CHEBI:30616"/>
        <dbReference type="ChEBI" id="CHEBI:43474"/>
        <dbReference type="ChEBI" id="CHEBI:456216"/>
    </reaction>
</comment>
<dbReference type="FunFam" id="3.40.1110.10:FF:000057">
    <property type="entry name" value="Cation-transporting ATPase"/>
    <property type="match status" value="1"/>
</dbReference>
<evidence type="ECO:0000256" key="4">
    <source>
        <dbReference type="ARBA" id="ARBA00022692"/>
    </source>
</evidence>
<dbReference type="EMBL" id="JAEVFJ010000060">
    <property type="protein sequence ID" value="KAH8078043.1"/>
    <property type="molecule type" value="Genomic_DNA"/>
</dbReference>
<dbReference type="InterPro" id="IPR006068">
    <property type="entry name" value="ATPase_P-typ_cation-transptr_C"/>
</dbReference>
<dbReference type="GO" id="GO:0046872">
    <property type="term" value="F:metal ion binding"/>
    <property type="evidence" value="ECO:0007669"/>
    <property type="project" value="UniProtKB-UniRule"/>
</dbReference>
<gene>
    <name evidence="18" type="ORF">BXZ70DRAFT_961860</name>
</gene>
<evidence type="ECO:0000259" key="16">
    <source>
        <dbReference type="Pfam" id="PF00689"/>
    </source>
</evidence>
<dbReference type="PRINTS" id="PR00119">
    <property type="entry name" value="CATATPASE"/>
</dbReference>
<dbReference type="PROSITE" id="PS00154">
    <property type="entry name" value="ATPASE_E1_E2"/>
    <property type="match status" value="1"/>
</dbReference>
<dbReference type="InterPro" id="IPR047819">
    <property type="entry name" value="P5A-ATPase_N"/>
</dbReference>
<dbReference type="FunFam" id="2.70.150.10:FF:000119">
    <property type="entry name" value="Cation-transporting ATPase"/>
    <property type="match status" value="1"/>
</dbReference>
<protein>
    <recommendedName>
        <fullName evidence="13">Cation-transporting ATPase</fullName>
        <ecNumber evidence="13">7.2.2.-</ecNumber>
    </recommendedName>
</protein>
<dbReference type="Gene3D" id="1.20.1110.10">
    <property type="entry name" value="Calcium-transporting ATPase, transmembrane domain"/>
    <property type="match status" value="1"/>
</dbReference>
<feature type="transmembrane region" description="Helical" evidence="13">
    <location>
        <begin position="1249"/>
        <end position="1268"/>
    </location>
</feature>